<dbReference type="PATRIC" id="fig|1365253.3.peg.4405"/>
<evidence type="ECO:0008006" key="4">
    <source>
        <dbReference type="Google" id="ProtNLM"/>
    </source>
</evidence>
<dbReference type="PANTHER" id="PTHR36842:SF1">
    <property type="entry name" value="PROTEIN TOLB"/>
    <property type="match status" value="1"/>
</dbReference>
<protein>
    <recommendedName>
        <fullName evidence="4">Dipeptidylpeptidase IV N-terminal domain-containing protein</fullName>
    </recommendedName>
</protein>
<dbReference type="RefSeq" id="WP_063378743.1">
    <property type="nucleotide sequence ID" value="NZ_AUXT01000200.1"/>
</dbReference>
<name>A0A166Z643_9GAMM</name>
<dbReference type="Gene3D" id="2.120.10.30">
    <property type="entry name" value="TolB, C-terminal domain"/>
    <property type="match status" value="1"/>
</dbReference>
<accession>A0A166Z643</accession>
<dbReference type="Pfam" id="PF07676">
    <property type="entry name" value="PD40"/>
    <property type="match status" value="2"/>
</dbReference>
<evidence type="ECO:0000256" key="1">
    <source>
        <dbReference type="ARBA" id="ARBA00009820"/>
    </source>
</evidence>
<gene>
    <name evidence="2" type="ORF">N482_18250</name>
</gene>
<dbReference type="InterPro" id="IPR011042">
    <property type="entry name" value="6-blade_b-propeller_TolB-like"/>
</dbReference>
<proteinExistence type="inferred from homology"/>
<organism evidence="2 3">
    <name type="scientific">Pseudoalteromonas luteoviolacea NCIMB 1942</name>
    <dbReference type="NCBI Taxonomy" id="1365253"/>
    <lineage>
        <taxon>Bacteria</taxon>
        <taxon>Pseudomonadati</taxon>
        <taxon>Pseudomonadota</taxon>
        <taxon>Gammaproteobacteria</taxon>
        <taxon>Alteromonadales</taxon>
        <taxon>Pseudoalteromonadaceae</taxon>
        <taxon>Pseudoalteromonas</taxon>
    </lineage>
</organism>
<dbReference type="PANTHER" id="PTHR36842">
    <property type="entry name" value="PROTEIN TOLB HOMOLOG"/>
    <property type="match status" value="1"/>
</dbReference>
<evidence type="ECO:0000313" key="2">
    <source>
        <dbReference type="EMBL" id="KZN43975.1"/>
    </source>
</evidence>
<evidence type="ECO:0000313" key="3">
    <source>
        <dbReference type="Proteomes" id="UP000076587"/>
    </source>
</evidence>
<dbReference type="AlphaFoldDB" id="A0A166Z643"/>
<dbReference type="OrthoDB" id="9802240at2"/>
<dbReference type="SUPFAM" id="SSF82171">
    <property type="entry name" value="DPP6 N-terminal domain-like"/>
    <property type="match status" value="1"/>
</dbReference>
<dbReference type="InterPro" id="IPR011659">
    <property type="entry name" value="WD40"/>
</dbReference>
<comment type="similarity">
    <text evidence="1">Belongs to the TolB family.</text>
</comment>
<sequence>MLINDSTDNLAPSLSPDGTQIVYLSNRDGNQEVYTMDIDGNNHNRMTFNTAWDGDSTWSADGKHLFFVSDNRRVFLMYLKWSEMAALSK</sequence>
<dbReference type="EMBL" id="AUXT01000200">
    <property type="protein sequence ID" value="KZN43975.1"/>
    <property type="molecule type" value="Genomic_DNA"/>
</dbReference>
<reference evidence="2 3" key="1">
    <citation type="submission" date="2013-07" db="EMBL/GenBank/DDBJ databases">
        <title>Comparative Genomic and Metabolomic Analysis of Twelve Strains of Pseudoalteromonas luteoviolacea.</title>
        <authorList>
            <person name="Vynne N.G."/>
            <person name="Mansson M."/>
            <person name="Gram L."/>
        </authorList>
    </citation>
    <scope>NUCLEOTIDE SEQUENCE [LARGE SCALE GENOMIC DNA]</scope>
    <source>
        <strain evidence="2 3">NCIMB 1942</strain>
    </source>
</reference>
<comment type="caution">
    <text evidence="2">The sequence shown here is derived from an EMBL/GenBank/DDBJ whole genome shotgun (WGS) entry which is preliminary data.</text>
</comment>
<dbReference type="Proteomes" id="UP000076587">
    <property type="component" value="Unassembled WGS sequence"/>
</dbReference>